<dbReference type="SUPFAM" id="SSF53927">
    <property type="entry name" value="Cytidine deaminase-like"/>
    <property type="match status" value="1"/>
</dbReference>
<dbReference type="AlphaFoldDB" id="A0A6J7AQ22"/>
<evidence type="ECO:0000256" key="8">
    <source>
        <dbReference type="ARBA" id="ARBA00023268"/>
    </source>
</evidence>
<keyword evidence="6" id="KW-0521">NADP</keyword>
<dbReference type="PANTHER" id="PTHR38011:SF7">
    <property type="entry name" value="2,5-DIAMINO-6-RIBOSYLAMINO-4(3H)-PYRIMIDINONE 5'-PHOSPHATE REDUCTASE"/>
    <property type="match status" value="1"/>
</dbReference>
<dbReference type="GO" id="GO:0008270">
    <property type="term" value="F:zinc ion binding"/>
    <property type="evidence" value="ECO:0007669"/>
    <property type="project" value="InterPro"/>
</dbReference>
<keyword evidence="8" id="KW-0511">Multifunctional enzyme</keyword>
<evidence type="ECO:0000256" key="6">
    <source>
        <dbReference type="ARBA" id="ARBA00022857"/>
    </source>
</evidence>
<evidence type="ECO:0000313" key="10">
    <source>
        <dbReference type="EMBL" id="CAB4835052.1"/>
    </source>
</evidence>
<evidence type="ECO:0000259" key="9">
    <source>
        <dbReference type="PROSITE" id="PS51747"/>
    </source>
</evidence>
<dbReference type="Gene3D" id="3.40.140.10">
    <property type="entry name" value="Cytidine Deaminase, domain 2"/>
    <property type="match status" value="1"/>
</dbReference>
<evidence type="ECO:0000256" key="7">
    <source>
        <dbReference type="ARBA" id="ARBA00023002"/>
    </source>
</evidence>
<dbReference type="Gene3D" id="3.40.430.10">
    <property type="entry name" value="Dihydrofolate Reductase, subunit A"/>
    <property type="match status" value="2"/>
</dbReference>
<dbReference type="InterPro" id="IPR016193">
    <property type="entry name" value="Cytidine_deaminase-like"/>
</dbReference>
<name>A0A6J7AQ22_9ZZZZ</name>
<keyword evidence="4" id="KW-0479">Metal-binding</keyword>
<dbReference type="InterPro" id="IPR024072">
    <property type="entry name" value="DHFR-like_dom_sf"/>
</dbReference>
<keyword evidence="7" id="KW-0560">Oxidoreductase</keyword>
<dbReference type="Pfam" id="PF00383">
    <property type="entry name" value="dCMP_cyt_deam_1"/>
    <property type="match status" value="1"/>
</dbReference>
<evidence type="ECO:0000256" key="4">
    <source>
        <dbReference type="ARBA" id="ARBA00022723"/>
    </source>
</evidence>
<dbReference type="GO" id="GO:0008835">
    <property type="term" value="F:diaminohydroxyphosphoribosylaminopyrimidine deaminase activity"/>
    <property type="evidence" value="ECO:0007669"/>
    <property type="project" value="InterPro"/>
</dbReference>
<dbReference type="GO" id="GO:0009231">
    <property type="term" value="P:riboflavin biosynthetic process"/>
    <property type="evidence" value="ECO:0007669"/>
    <property type="project" value="UniProtKB-UniPathway"/>
</dbReference>
<dbReference type="SUPFAM" id="SSF53597">
    <property type="entry name" value="Dihydrofolate reductase-like"/>
    <property type="match status" value="1"/>
</dbReference>
<dbReference type="PROSITE" id="PS51747">
    <property type="entry name" value="CYT_DCMP_DEAMINASES_2"/>
    <property type="match status" value="1"/>
</dbReference>
<dbReference type="NCBIfam" id="TIGR00326">
    <property type="entry name" value="eubact_ribD"/>
    <property type="match status" value="1"/>
</dbReference>
<dbReference type="InterPro" id="IPR002125">
    <property type="entry name" value="CMP_dCMP_dom"/>
</dbReference>
<reference evidence="10" key="1">
    <citation type="submission" date="2020-05" db="EMBL/GenBank/DDBJ databases">
        <authorList>
            <person name="Chiriac C."/>
            <person name="Salcher M."/>
            <person name="Ghai R."/>
            <person name="Kavagutti S V."/>
        </authorList>
    </citation>
    <scope>NUCLEOTIDE SEQUENCE</scope>
</reference>
<dbReference type="UniPathway" id="UPA00275">
    <property type="reaction ID" value="UER00401"/>
</dbReference>
<accession>A0A6J7AQ22</accession>
<feature type="domain" description="CMP/dCMP-type deaminase" evidence="9">
    <location>
        <begin position="13"/>
        <end position="135"/>
    </location>
</feature>
<dbReference type="PIRSF" id="PIRSF006769">
    <property type="entry name" value="RibD"/>
    <property type="match status" value="1"/>
</dbReference>
<keyword evidence="5" id="KW-0862">Zinc</keyword>
<gene>
    <name evidence="10" type="ORF">UFOPK3139_02291</name>
    <name evidence="11" type="ORF">UFOPK3543_01879</name>
</gene>
<dbReference type="Pfam" id="PF01872">
    <property type="entry name" value="RibD_C"/>
    <property type="match status" value="1"/>
</dbReference>
<dbReference type="InterPro" id="IPR004794">
    <property type="entry name" value="Eubact_RibD"/>
</dbReference>
<evidence type="ECO:0000256" key="2">
    <source>
        <dbReference type="ARBA" id="ARBA00004910"/>
    </source>
</evidence>
<proteinExistence type="predicted"/>
<comment type="pathway">
    <text evidence="2">Cofactor biosynthesis; riboflavin biosynthesis; 5-amino-6-(D-ribitylamino)uracil from GTP: step 3/4.</text>
</comment>
<dbReference type="PROSITE" id="PS00903">
    <property type="entry name" value="CYT_DCMP_DEAMINASES_1"/>
    <property type="match status" value="1"/>
</dbReference>
<dbReference type="EMBL" id="CAFBMH010000075">
    <property type="protein sequence ID" value="CAB4917190.1"/>
    <property type="molecule type" value="Genomic_DNA"/>
</dbReference>
<dbReference type="InterPro" id="IPR050765">
    <property type="entry name" value="Riboflavin_Biosynth_HTPR"/>
</dbReference>
<dbReference type="GO" id="GO:0008703">
    <property type="term" value="F:5-amino-6-(5-phosphoribosylamino)uracil reductase activity"/>
    <property type="evidence" value="ECO:0007669"/>
    <property type="project" value="InterPro"/>
</dbReference>
<dbReference type="InterPro" id="IPR002734">
    <property type="entry name" value="RibDG_C"/>
</dbReference>
<evidence type="ECO:0000256" key="1">
    <source>
        <dbReference type="ARBA" id="ARBA00004882"/>
    </source>
</evidence>
<evidence type="ECO:0000313" key="11">
    <source>
        <dbReference type="EMBL" id="CAB4917190.1"/>
    </source>
</evidence>
<protein>
    <submittedName>
        <fullName evidence="10">Unannotated protein</fullName>
    </submittedName>
</protein>
<dbReference type="CDD" id="cd01284">
    <property type="entry name" value="Riboflavin_deaminase-reductase"/>
    <property type="match status" value="1"/>
</dbReference>
<dbReference type="PANTHER" id="PTHR38011">
    <property type="entry name" value="DIHYDROFOLATE REDUCTASE FAMILY PROTEIN (AFU_ORTHOLOGUE AFUA_8G06820)"/>
    <property type="match status" value="1"/>
</dbReference>
<sequence>MSVSGPGPEFDHSRDERFMRLAVANASTVRLLAPPNPWVGAVVVTAQGDVFQGATSAPGGSHAEIGALRAAGELARGSTLYSTLEPCSHHGRTGPCAQAIVDAGVARVVVGLIDPDPQVAGRGIALLRSGGLEISVGVGAAAIAEQLRAYITHRTLGRPHVVLKLGASLDGRIAAPDGTSQWITGPEARADGHRLRAESDAVVVGAGTVRADNPSLTVSDFHAAGEVPDAGVDPLRVVLGRADAGARVQPARSCSGPLADVLAELAAAGVVQVLVEGGAMVAGRFHAAGLVDEYVFYLAPVIFGGDDARAMFAGAGASTLAEVWRGGFHSVTRLGGDVRLVVRPHDAGSVRAC</sequence>
<evidence type="ECO:0000256" key="3">
    <source>
        <dbReference type="ARBA" id="ARBA00022619"/>
    </source>
</evidence>
<keyword evidence="3" id="KW-0686">Riboflavin biosynthesis</keyword>
<evidence type="ECO:0000256" key="5">
    <source>
        <dbReference type="ARBA" id="ARBA00022833"/>
    </source>
</evidence>
<organism evidence="10">
    <name type="scientific">freshwater metagenome</name>
    <dbReference type="NCBI Taxonomy" id="449393"/>
    <lineage>
        <taxon>unclassified sequences</taxon>
        <taxon>metagenomes</taxon>
        <taxon>ecological metagenomes</taxon>
    </lineage>
</organism>
<comment type="pathway">
    <text evidence="1">Cofactor biosynthesis; riboflavin biosynthesis; 5-amino-6-(D-ribitylamino)uracil from GTP: step 2/4.</text>
</comment>
<dbReference type="InterPro" id="IPR016192">
    <property type="entry name" value="APOBEC/CMP_deaminase_Zn-bd"/>
</dbReference>
<dbReference type="EMBL" id="CAFABA010000111">
    <property type="protein sequence ID" value="CAB4835052.1"/>
    <property type="molecule type" value="Genomic_DNA"/>
</dbReference>